<dbReference type="Pfam" id="PF01022">
    <property type="entry name" value="HTH_5"/>
    <property type="match status" value="1"/>
</dbReference>
<evidence type="ECO:0000256" key="1">
    <source>
        <dbReference type="ARBA" id="ARBA00023015"/>
    </source>
</evidence>
<dbReference type="PANTHER" id="PTHR33154">
    <property type="entry name" value="TRANSCRIPTIONAL REGULATOR, ARSR FAMILY"/>
    <property type="match status" value="1"/>
</dbReference>
<gene>
    <name evidence="5" type="ORF">LQE99_20945</name>
</gene>
<evidence type="ECO:0000313" key="6">
    <source>
        <dbReference type="Proteomes" id="UP001202402"/>
    </source>
</evidence>
<organism evidence="5 6">
    <name type="scientific">Amedibacillus hominis</name>
    <dbReference type="NCBI Taxonomy" id="2897776"/>
    <lineage>
        <taxon>Bacteria</taxon>
        <taxon>Bacillati</taxon>
        <taxon>Bacillota</taxon>
        <taxon>Erysipelotrichia</taxon>
        <taxon>Erysipelotrichales</taxon>
        <taxon>Erysipelotrichaceae</taxon>
        <taxon>Amedibacillus</taxon>
    </lineage>
</organism>
<dbReference type="PRINTS" id="PR00778">
    <property type="entry name" value="HTHARSR"/>
</dbReference>
<dbReference type="InterPro" id="IPR036390">
    <property type="entry name" value="WH_DNA-bd_sf"/>
</dbReference>
<evidence type="ECO:0000313" key="5">
    <source>
        <dbReference type="EMBL" id="MCH4287594.1"/>
    </source>
</evidence>
<protein>
    <submittedName>
        <fullName evidence="5">Winged helix-turn-helix domain-containing protein</fullName>
    </submittedName>
</protein>
<proteinExistence type="predicted"/>
<dbReference type="EMBL" id="JAKVPQ010000028">
    <property type="protein sequence ID" value="MCH4287594.1"/>
    <property type="molecule type" value="Genomic_DNA"/>
</dbReference>
<feature type="domain" description="HTH arsR-type" evidence="4">
    <location>
        <begin position="265"/>
        <end position="358"/>
    </location>
</feature>
<dbReference type="InterPro" id="IPR036388">
    <property type="entry name" value="WH-like_DNA-bd_sf"/>
</dbReference>
<dbReference type="CDD" id="cd00090">
    <property type="entry name" value="HTH_ARSR"/>
    <property type="match status" value="1"/>
</dbReference>
<sequence>MIRYEKRLRPILECIGLLEHYVNQDLELKHVDSLSTEQNDDLKEWYSLIEEAGKMMEAQFPQEAYLFRNLNKQGNSSLVRAIVQTSSEEETSSDTKKTFHAIRSFYKKDPCAFLRKIVTSGKEIYKEDINEEDLPALLDEVLYEDDIKWKIWKIHSQLETYLDKIEMMISSIMQLYEKHIKVYERLLNVYLEDITYTNKTKDCFTYICDSLNVHFHEVQEVVVIPVLSDVNEITFMFNEKIHKEDKDILFVFWGIVLIRKMLHEEDNITKEQMCSTLKLLSDPSKFDILTFISHKKAYGAQIANELNLSTPTISYHMQALMNAQLVTFEKDNQRLYYHLNREYLKGFLQQVEKTLLNE</sequence>
<dbReference type="Proteomes" id="UP001202402">
    <property type="component" value="Unassembled WGS sequence"/>
</dbReference>
<dbReference type="SUPFAM" id="SSF46785">
    <property type="entry name" value="Winged helix' DNA-binding domain"/>
    <property type="match status" value="1"/>
</dbReference>
<dbReference type="PROSITE" id="PS50987">
    <property type="entry name" value="HTH_ARSR_2"/>
    <property type="match status" value="1"/>
</dbReference>
<dbReference type="RefSeq" id="WP_158552213.1">
    <property type="nucleotide sequence ID" value="NZ_JAKVPQ010000028.1"/>
</dbReference>
<evidence type="ECO:0000259" key="4">
    <source>
        <dbReference type="PROSITE" id="PS50987"/>
    </source>
</evidence>
<dbReference type="InterPro" id="IPR051081">
    <property type="entry name" value="HTH_MetalResp_TranReg"/>
</dbReference>
<evidence type="ECO:0000256" key="3">
    <source>
        <dbReference type="ARBA" id="ARBA00023163"/>
    </source>
</evidence>
<name>A0ABS9RFP1_9FIRM</name>
<dbReference type="PANTHER" id="PTHR33154:SF18">
    <property type="entry name" value="ARSENICAL RESISTANCE OPERON REPRESSOR"/>
    <property type="match status" value="1"/>
</dbReference>
<keyword evidence="2" id="KW-0238">DNA-binding</keyword>
<keyword evidence="6" id="KW-1185">Reference proteome</keyword>
<dbReference type="InterPro" id="IPR001845">
    <property type="entry name" value="HTH_ArsR_DNA-bd_dom"/>
</dbReference>
<accession>A0ABS9RFP1</accession>
<reference evidence="5 6" key="1">
    <citation type="submission" date="2022-02" db="EMBL/GenBank/DDBJ databases">
        <title>Genome of Erysipelotrichaceae sp. nov. NSJ-176 isolated from human feces.</title>
        <authorList>
            <person name="Abdugheni R."/>
        </authorList>
    </citation>
    <scope>NUCLEOTIDE SEQUENCE [LARGE SCALE GENOMIC DNA]</scope>
    <source>
        <strain evidence="5 6">NSJ-176</strain>
    </source>
</reference>
<evidence type="ECO:0000256" key="2">
    <source>
        <dbReference type="ARBA" id="ARBA00023125"/>
    </source>
</evidence>
<dbReference type="InterPro" id="IPR011991">
    <property type="entry name" value="ArsR-like_HTH"/>
</dbReference>
<comment type="caution">
    <text evidence="5">The sequence shown here is derived from an EMBL/GenBank/DDBJ whole genome shotgun (WGS) entry which is preliminary data.</text>
</comment>
<dbReference type="Gene3D" id="1.10.10.10">
    <property type="entry name" value="Winged helix-like DNA-binding domain superfamily/Winged helix DNA-binding domain"/>
    <property type="match status" value="1"/>
</dbReference>
<keyword evidence="1" id="KW-0805">Transcription regulation</keyword>
<keyword evidence="3" id="KW-0804">Transcription</keyword>
<dbReference type="SMART" id="SM00418">
    <property type="entry name" value="HTH_ARSR"/>
    <property type="match status" value="1"/>
</dbReference>